<feature type="chain" id="PRO_5004605813" evidence="2">
    <location>
        <begin position="17"/>
        <end position="434"/>
    </location>
</feature>
<evidence type="ECO:0000313" key="3">
    <source>
        <dbReference type="EMBL" id="EQL01040.1"/>
    </source>
</evidence>
<name>T5A6D9_OPHSC</name>
<dbReference type="Proteomes" id="UP000019374">
    <property type="component" value="Unassembled WGS sequence"/>
</dbReference>
<evidence type="ECO:0000256" key="2">
    <source>
        <dbReference type="SAM" id="SignalP"/>
    </source>
</evidence>
<feature type="compositionally biased region" description="Polar residues" evidence="1">
    <location>
        <begin position="337"/>
        <end position="351"/>
    </location>
</feature>
<feature type="region of interest" description="Disordered" evidence="1">
    <location>
        <begin position="275"/>
        <end position="434"/>
    </location>
</feature>
<dbReference type="HOGENOM" id="CLU_631768_0_0_1"/>
<accession>T5A6D9</accession>
<keyword evidence="3" id="KW-0378">Hydrolase</keyword>
<dbReference type="EMBL" id="KE652616">
    <property type="protein sequence ID" value="EQL01040.1"/>
    <property type="molecule type" value="Genomic_DNA"/>
</dbReference>
<dbReference type="SUPFAM" id="SSF55486">
    <property type="entry name" value="Metalloproteases ('zincins'), catalytic domain"/>
    <property type="match status" value="1"/>
</dbReference>
<proteinExistence type="predicted"/>
<feature type="region of interest" description="Disordered" evidence="1">
    <location>
        <begin position="188"/>
        <end position="208"/>
    </location>
</feature>
<keyword evidence="3" id="KW-0645">Protease</keyword>
<evidence type="ECO:0000313" key="4">
    <source>
        <dbReference type="Proteomes" id="UP000019374"/>
    </source>
</evidence>
<dbReference type="GO" id="GO:0006508">
    <property type="term" value="P:proteolysis"/>
    <property type="evidence" value="ECO:0007669"/>
    <property type="project" value="UniProtKB-KW"/>
</dbReference>
<dbReference type="GO" id="GO:0008237">
    <property type="term" value="F:metallopeptidase activity"/>
    <property type="evidence" value="ECO:0007669"/>
    <property type="project" value="UniProtKB-KW"/>
</dbReference>
<evidence type="ECO:0000256" key="1">
    <source>
        <dbReference type="SAM" id="MobiDB-lite"/>
    </source>
</evidence>
<feature type="region of interest" description="Disordered" evidence="1">
    <location>
        <begin position="18"/>
        <end position="39"/>
    </location>
</feature>
<feature type="signal peptide" evidence="2">
    <location>
        <begin position="1"/>
        <end position="16"/>
    </location>
</feature>
<keyword evidence="3" id="KW-0482">Metalloprotease</keyword>
<reference evidence="3 4" key="1">
    <citation type="journal article" date="2013" name="Chin. Sci. Bull.">
        <title>Genome survey uncovers the secrets of sex and lifestyle in caterpillar fungus.</title>
        <authorList>
            <person name="Hu X."/>
            <person name="Zhang Y."/>
            <person name="Xiao G."/>
            <person name="Zheng P."/>
            <person name="Xia Y."/>
            <person name="Zhang X."/>
            <person name="St Leger R.J."/>
            <person name="Liu X."/>
            <person name="Wang C."/>
        </authorList>
    </citation>
    <scope>NUCLEOTIDE SEQUENCE [LARGE SCALE GENOMIC DNA]</scope>
    <source>
        <strain evidence="4">Co18 / CGMCC 3.14243</strain>
        <tissue evidence="3">Fruit-body</tissue>
    </source>
</reference>
<dbReference type="eggNOG" id="ENOG502RMY4">
    <property type="taxonomic scope" value="Eukaryota"/>
</dbReference>
<keyword evidence="2" id="KW-0732">Signal</keyword>
<feature type="compositionally biased region" description="Basic and acidic residues" evidence="1">
    <location>
        <begin position="285"/>
        <end position="294"/>
    </location>
</feature>
<protein>
    <submittedName>
        <fullName evidence="3">Metalloprotease MEP1</fullName>
    </submittedName>
</protein>
<organism evidence="3 4">
    <name type="scientific">Ophiocordyceps sinensis (strain Co18 / CGMCC 3.14243)</name>
    <name type="common">Yarsagumba caterpillar fungus</name>
    <name type="synonym">Hirsutella sinensis</name>
    <dbReference type="NCBI Taxonomy" id="911162"/>
    <lineage>
        <taxon>Eukaryota</taxon>
        <taxon>Fungi</taxon>
        <taxon>Dikarya</taxon>
        <taxon>Ascomycota</taxon>
        <taxon>Pezizomycotina</taxon>
        <taxon>Sordariomycetes</taxon>
        <taxon>Hypocreomycetidae</taxon>
        <taxon>Hypocreales</taxon>
        <taxon>Ophiocordycipitaceae</taxon>
        <taxon>Ophiocordyceps</taxon>
    </lineage>
</organism>
<sequence>MLPIFMAGLMAAASMASPIDPEEEGGYSTCGNSDPSPEESKLWARQLGQNDNNEELTMKVSFSFCCPSQGECEFDAVAKGNEELRIMNECYSACNIKWTLLNSTKITDDVRCRTTSLDRNKDQLEGLKLKSRDGGSEVCNVLYLPSNQAAGKKGECIAPKPGSPAPPKNLGFVDSCVVAMNTLPGVKGATTGGARQQESPPRPAAKTATCPVGADITTVHECGHFLSLQHVGGDKLRRRQRGGSGNVMDAVQHVGSTYRFDPSQCPTMRLMAKKRLRKGNSTDGTENRGGEESSPRVAGFPNDRTGGPDTPEGPFTPSGPFTPNGPLTPKGPFTPNRPFTPNGPLTRNKGTPENDFPGDSANPTTPQPGPRPQGGPKTQQGPQPPRTQSMPKIQEKPPTISPPGGPGGSDVDVQTVSVEDPDSFIEGMLEKQGI</sequence>
<gene>
    <name evidence="3" type="ORF">OCS_03253</name>
</gene>
<dbReference type="AlphaFoldDB" id="T5A6D9"/>
<dbReference type="OrthoDB" id="10490580at2759"/>